<reference evidence="1 2" key="1">
    <citation type="submission" date="2015-05" db="EMBL/GenBank/DDBJ databases">
        <title>Genome sequencing and analysis of members of genus Stenotrophomonas.</title>
        <authorList>
            <person name="Patil P.P."/>
            <person name="Midha S."/>
            <person name="Patil P.B."/>
        </authorList>
    </citation>
    <scope>NUCLEOTIDE SEQUENCE [LARGE SCALE GENOMIC DNA]</scope>
    <source>
        <strain evidence="1 2">DSM 18941</strain>
    </source>
</reference>
<dbReference type="Proteomes" id="UP000051863">
    <property type="component" value="Unassembled WGS sequence"/>
</dbReference>
<organism evidence="1 2">
    <name type="scientific">Stenotrophomonas terrae</name>
    <dbReference type="NCBI Taxonomy" id="405446"/>
    <lineage>
        <taxon>Bacteria</taxon>
        <taxon>Pseudomonadati</taxon>
        <taxon>Pseudomonadota</taxon>
        <taxon>Gammaproteobacteria</taxon>
        <taxon>Lysobacterales</taxon>
        <taxon>Lysobacteraceae</taxon>
        <taxon>Stenotrophomonas</taxon>
    </lineage>
</organism>
<evidence type="ECO:0008006" key="3">
    <source>
        <dbReference type="Google" id="ProtNLM"/>
    </source>
</evidence>
<gene>
    <name evidence="1" type="ORF">ABB27_16125</name>
</gene>
<sequence length="95" mass="10990">MDYEKLRDHFDVLAQQVVHDATSLGEHERKQKLLEMHQLVDRIVEVVPDHDDQASILCRLEDLVYRANSAINAAEQLENLRKKSALAYGWSLYAD</sequence>
<dbReference type="RefSeq" id="WP_057629800.1">
    <property type="nucleotide sequence ID" value="NZ_LDJJ01000059.1"/>
</dbReference>
<evidence type="ECO:0000313" key="1">
    <source>
        <dbReference type="EMBL" id="KRG64835.1"/>
    </source>
</evidence>
<dbReference type="EMBL" id="LDJJ01000059">
    <property type="protein sequence ID" value="KRG64835.1"/>
    <property type="molecule type" value="Genomic_DNA"/>
</dbReference>
<evidence type="ECO:0000313" key="2">
    <source>
        <dbReference type="Proteomes" id="UP000051863"/>
    </source>
</evidence>
<dbReference type="AlphaFoldDB" id="A0A0R0CI08"/>
<keyword evidence="2" id="KW-1185">Reference proteome</keyword>
<comment type="caution">
    <text evidence="1">The sequence shown here is derived from an EMBL/GenBank/DDBJ whole genome shotgun (WGS) entry which is preliminary data.</text>
</comment>
<dbReference type="OrthoDB" id="9879978at2"/>
<accession>A0A0R0CI08</accession>
<name>A0A0R0CI08_9GAMM</name>
<proteinExistence type="predicted"/>
<dbReference type="PATRIC" id="fig|405446.3.peg.2984"/>
<protein>
    <recommendedName>
        <fullName evidence="3">Flagellar protein FliT</fullName>
    </recommendedName>
</protein>